<accession>A0A0F9MEG5</accession>
<evidence type="ECO:0000313" key="2">
    <source>
        <dbReference type="EMBL" id="KKM97731.1"/>
    </source>
</evidence>
<dbReference type="AlphaFoldDB" id="A0A0F9MEG5"/>
<dbReference type="PROSITE" id="PS51257">
    <property type="entry name" value="PROKAR_LIPOPROTEIN"/>
    <property type="match status" value="1"/>
</dbReference>
<protein>
    <submittedName>
        <fullName evidence="2">Uncharacterized protein</fullName>
    </submittedName>
</protein>
<organism evidence="2">
    <name type="scientific">marine sediment metagenome</name>
    <dbReference type="NCBI Taxonomy" id="412755"/>
    <lineage>
        <taxon>unclassified sequences</taxon>
        <taxon>metagenomes</taxon>
        <taxon>ecological metagenomes</taxon>
    </lineage>
</organism>
<comment type="caution">
    <text evidence="2">The sequence shown here is derived from an EMBL/GenBank/DDBJ whole genome shotgun (WGS) entry which is preliminary data.</text>
</comment>
<keyword evidence="1" id="KW-0812">Transmembrane</keyword>
<feature type="transmembrane region" description="Helical" evidence="1">
    <location>
        <begin position="12"/>
        <end position="32"/>
    </location>
</feature>
<keyword evidence="1" id="KW-1133">Transmembrane helix</keyword>
<gene>
    <name evidence="2" type="ORF">LCGC14_1165140</name>
</gene>
<evidence type="ECO:0000256" key="1">
    <source>
        <dbReference type="SAM" id="Phobius"/>
    </source>
</evidence>
<reference evidence="2" key="1">
    <citation type="journal article" date="2015" name="Nature">
        <title>Complex archaea that bridge the gap between prokaryotes and eukaryotes.</title>
        <authorList>
            <person name="Spang A."/>
            <person name="Saw J.H."/>
            <person name="Jorgensen S.L."/>
            <person name="Zaremba-Niedzwiedzka K."/>
            <person name="Martijn J."/>
            <person name="Lind A.E."/>
            <person name="van Eijk R."/>
            <person name="Schleper C."/>
            <person name="Guy L."/>
            <person name="Ettema T.J."/>
        </authorList>
    </citation>
    <scope>NUCLEOTIDE SEQUENCE</scope>
</reference>
<dbReference type="EMBL" id="LAZR01005713">
    <property type="protein sequence ID" value="KKM97731.1"/>
    <property type="molecule type" value="Genomic_DNA"/>
</dbReference>
<keyword evidence="1" id="KW-0472">Membrane</keyword>
<name>A0A0F9MEG5_9ZZZZ</name>
<proteinExistence type="predicted"/>
<sequence>MRRKGGKFRRGYGWSFVCLMLFFAGLATLILISCAPDAYDPRPNSEPELTTSLGTKVWANGHDVDPDEIDEIFLERVEYLDHGEPPPFNLVILPAHCREYPDGLTYCGFENPVFDYMLAGYFAPESLTIEIHLMNGEWTLEASALGHEIDHFIKYWFDVDGWELNNAKDYTESQPER</sequence>